<dbReference type="Gene3D" id="1.20.58.1480">
    <property type="match status" value="1"/>
</dbReference>
<dbReference type="Proteomes" id="UP000751190">
    <property type="component" value="Unassembled WGS sequence"/>
</dbReference>
<evidence type="ECO:0000313" key="1">
    <source>
        <dbReference type="EMBL" id="KAG8465656.1"/>
    </source>
</evidence>
<comment type="caution">
    <text evidence="1">The sequence shown here is derived from an EMBL/GenBank/DDBJ whole genome shotgun (WGS) entry which is preliminary data.</text>
</comment>
<dbReference type="OMA" id="VEHADFC"/>
<reference evidence="1" key="1">
    <citation type="submission" date="2021-05" db="EMBL/GenBank/DDBJ databases">
        <title>The genome of the haptophyte Pavlova lutheri (Diacronema luteri, Pavlovales) - a model for lipid biosynthesis in eukaryotic algae.</title>
        <authorList>
            <person name="Hulatt C.J."/>
            <person name="Posewitz M.C."/>
        </authorList>
    </citation>
    <scope>NUCLEOTIDE SEQUENCE</scope>
    <source>
        <strain evidence="1">NIVA-4/92</strain>
    </source>
</reference>
<dbReference type="AlphaFoldDB" id="A0A8J5XBM0"/>
<dbReference type="EMBL" id="JAGTXO010000010">
    <property type="protein sequence ID" value="KAG8465656.1"/>
    <property type="molecule type" value="Genomic_DNA"/>
</dbReference>
<evidence type="ECO:0000313" key="2">
    <source>
        <dbReference type="Proteomes" id="UP000751190"/>
    </source>
</evidence>
<keyword evidence="2" id="KW-1185">Reference proteome</keyword>
<accession>A0A8J5XBM0</accession>
<organism evidence="1 2">
    <name type="scientific">Diacronema lutheri</name>
    <name type="common">Unicellular marine alga</name>
    <name type="synonym">Monochrysis lutheri</name>
    <dbReference type="NCBI Taxonomy" id="2081491"/>
    <lineage>
        <taxon>Eukaryota</taxon>
        <taxon>Haptista</taxon>
        <taxon>Haptophyta</taxon>
        <taxon>Pavlovophyceae</taxon>
        <taxon>Pavlovales</taxon>
        <taxon>Pavlovaceae</taxon>
        <taxon>Diacronema</taxon>
    </lineage>
</organism>
<sequence length="282" mass="30631">MSKRLAIVRLPTVVLPTSPVSLRVLPSARACPDVPLSISSALVAKCETDGGGLLATVPSAEPSLGVRLQLVGRTDALAHFVVADRVRLPALAERDLVAGAPVEHELLADRAELETHPEQIERRAEEAVLARQLVDQEVRSGKLALDLGFDELGVEHADFCRHPSWAASKVLPRDASALSFWIPARLPLTTQLKARFLHAFSSLWRLQTAVDAIRFLCADPVHDKRYRHRFERIVDTPATDVCARFQFASRPRVTIGVSTSGGGGGVPAIGRIDGVALDARFR</sequence>
<gene>
    <name evidence="1" type="ORF">KFE25_002963</name>
</gene>
<name>A0A8J5XBM0_DIALT</name>
<proteinExistence type="predicted"/>
<protein>
    <submittedName>
        <fullName evidence="1">Uncharacterized protein</fullName>
    </submittedName>
</protein>